<gene>
    <name evidence="2" type="ORF">IC235_09080</name>
</gene>
<feature type="domain" description="DUF7033" evidence="1">
    <location>
        <begin position="102"/>
        <end position="188"/>
    </location>
</feature>
<dbReference type="InterPro" id="IPR054297">
    <property type="entry name" value="DUF7033"/>
</dbReference>
<accession>A0A927GJE8</accession>
<evidence type="ECO:0000313" key="2">
    <source>
        <dbReference type="EMBL" id="MBD2768041.1"/>
    </source>
</evidence>
<protein>
    <recommendedName>
        <fullName evidence="1">DUF7033 domain-containing protein</fullName>
    </recommendedName>
</protein>
<keyword evidence="3" id="KW-1185">Reference proteome</keyword>
<dbReference type="RefSeq" id="WP_191004857.1">
    <property type="nucleotide sequence ID" value="NZ_JACXAD010000008.1"/>
</dbReference>
<dbReference type="InterPro" id="IPR011330">
    <property type="entry name" value="Glyco_hydro/deAcase_b/a-brl"/>
</dbReference>
<proteinExistence type="predicted"/>
<comment type="caution">
    <text evidence="2">The sequence shown here is derived from an EMBL/GenBank/DDBJ whole genome shotgun (WGS) entry which is preliminary data.</text>
</comment>
<dbReference type="SUPFAM" id="SSF88713">
    <property type="entry name" value="Glycoside hydrolase/deacetylase"/>
    <property type="match status" value="1"/>
</dbReference>
<evidence type="ECO:0000259" key="1">
    <source>
        <dbReference type="Pfam" id="PF23019"/>
    </source>
</evidence>
<dbReference type="Pfam" id="PF23019">
    <property type="entry name" value="DUF7033"/>
    <property type="match status" value="1"/>
</dbReference>
<dbReference type="GO" id="GO:0005975">
    <property type="term" value="P:carbohydrate metabolic process"/>
    <property type="evidence" value="ECO:0007669"/>
    <property type="project" value="InterPro"/>
</dbReference>
<dbReference type="Proteomes" id="UP000612233">
    <property type="component" value="Unassembled WGS sequence"/>
</dbReference>
<reference evidence="2" key="1">
    <citation type="submission" date="2020-09" db="EMBL/GenBank/DDBJ databases">
        <authorList>
            <person name="Kim M.K."/>
        </authorList>
    </citation>
    <scope>NUCLEOTIDE SEQUENCE</scope>
    <source>
        <strain evidence="2">BT664</strain>
    </source>
</reference>
<dbReference type="Gene3D" id="3.20.20.370">
    <property type="entry name" value="Glycoside hydrolase/deacetylase"/>
    <property type="match status" value="1"/>
</dbReference>
<sequence length="465" mass="51596">MAAPVTAELLFPVTVTPAIRLDYVLQHFQQAYEPVPLVAIGYEPTEAAVTVAEGAGRFFTETAPCPAAPNWREWQGQRVPFFFDDNPEGELLTLTPGQARINTDVVAAAFYLLSGWQEYFSAVRDRHGRFPYAASVQKQYEFVAVPVVNYYFDVLKAAIEHVSGVPLQPRRWSGAPFAAFISHDIDSLHGGWGTAARYQLRHFRLGGFAKLLARKAIGQPAPWNNLEHVQQATTRLGAPSTFFILGDNRPAPNGTLNADYAVNTAAFRARLGRLAAQGTEIASHGSYGTATDAGKLRAEIHGLEPAAARGNRFHYLCWEPTRTPTTLAQAGVAYDSTLGFAEHFGFRNSYCRPFFPFDFARGRAHDFLEIPLNVMDATLHHPEYLQLRGEEVLPALRPMLVEIERFGGVATVLWHNNNFDPANELNGPRQFTELLNYLRQQGAAFRTGSQIVAELCPRGKDHRAD</sequence>
<dbReference type="AlphaFoldDB" id="A0A927GJE8"/>
<dbReference type="EMBL" id="JACXAD010000008">
    <property type="protein sequence ID" value="MBD2768041.1"/>
    <property type="molecule type" value="Genomic_DNA"/>
</dbReference>
<organism evidence="2 3">
    <name type="scientific">Hymenobacter montanus</name>
    <dbReference type="NCBI Taxonomy" id="2771359"/>
    <lineage>
        <taxon>Bacteria</taxon>
        <taxon>Pseudomonadati</taxon>
        <taxon>Bacteroidota</taxon>
        <taxon>Cytophagia</taxon>
        <taxon>Cytophagales</taxon>
        <taxon>Hymenobacteraceae</taxon>
        <taxon>Hymenobacter</taxon>
    </lineage>
</organism>
<evidence type="ECO:0000313" key="3">
    <source>
        <dbReference type="Proteomes" id="UP000612233"/>
    </source>
</evidence>
<name>A0A927GJE8_9BACT</name>